<dbReference type="Pfam" id="PF07727">
    <property type="entry name" value="RVT_2"/>
    <property type="match status" value="1"/>
</dbReference>
<dbReference type="Proteomes" id="UP000004994">
    <property type="component" value="Chromosome 3"/>
</dbReference>
<dbReference type="InterPro" id="IPR043502">
    <property type="entry name" value="DNA/RNA_pol_sf"/>
</dbReference>
<evidence type="ECO:0000313" key="2">
    <source>
        <dbReference type="EnsemblPlants" id="Solyc03g113035.1.1"/>
    </source>
</evidence>
<dbReference type="SUPFAM" id="SSF56672">
    <property type="entry name" value="DNA/RNA polymerases"/>
    <property type="match status" value="1"/>
</dbReference>
<dbReference type="AlphaFoldDB" id="A0A3Q7GF66"/>
<dbReference type="InParanoid" id="A0A3Q7GF66"/>
<sequence>MILVYVDDLIITGNDLQLIKESKNILQQNFKIKDLGELRYFLGIEFLRSSKGILMTQRKYILELISEWGLAGAKPAITPLEQHMKFTTSDYDKHLRKHDDNESDDPQLIDKHVYQRLVGKLLYVAVTRPDISYAVQTLSQFMHDPKQSHLEGALHVVRYLKGRPGLGILLSSKRDCTLRGFCDSDWASCAVTRKSVTGYCMKLGSSLISWKSKKQETISRSTAEAEYRSMASAVAEVIWLVGLLEEMNMKNLLCSWLLLLSISNLSVLNKFNAI</sequence>
<keyword evidence="3" id="KW-1185">Reference proteome</keyword>
<feature type="domain" description="Reverse transcriptase Ty1/copia-type" evidence="1">
    <location>
        <begin position="2"/>
        <end position="81"/>
    </location>
</feature>
<organism evidence="2">
    <name type="scientific">Solanum lycopersicum</name>
    <name type="common">Tomato</name>
    <name type="synonym">Lycopersicon esculentum</name>
    <dbReference type="NCBI Taxonomy" id="4081"/>
    <lineage>
        <taxon>Eukaryota</taxon>
        <taxon>Viridiplantae</taxon>
        <taxon>Streptophyta</taxon>
        <taxon>Embryophyta</taxon>
        <taxon>Tracheophyta</taxon>
        <taxon>Spermatophyta</taxon>
        <taxon>Magnoliopsida</taxon>
        <taxon>eudicotyledons</taxon>
        <taxon>Gunneridae</taxon>
        <taxon>Pentapetalae</taxon>
        <taxon>asterids</taxon>
        <taxon>lamiids</taxon>
        <taxon>Solanales</taxon>
        <taxon>Solanaceae</taxon>
        <taxon>Solanoideae</taxon>
        <taxon>Solaneae</taxon>
        <taxon>Solanum</taxon>
        <taxon>Solanum subgen. Lycopersicon</taxon>
    </lineage>
</organism>
<proteinExistence type="predicted"/>
<dbReference type="Gramene" id="Solyc03g113035.1.1">
    <property type="protein sequence ID" value="Solyc03g113035.1.1"/>
    <property type="gene ID" value="Solyc03g113035.1"/>
</dbReference>
<evidence type="ECO:0000259" key="1">
    <source>
        <dbReference type="Pfam" id="PF07727"/>
    </source>
</evidence>
<accession>A0A3Q7GF66</accession>
<reference evidence="2" key="1">
    <citation type="journal article" date="2012" name="Nature">
        <title>The tomato genome sequence provides insights into fleshy fruit evolution.</title>
        <authorList>
            <consortium name="Tomato Genome Consortium"/>
        </authorList>
    </citation>
    <scope>NUCLEOTIDE SEQUENCE [LARGE SCALE GENOMIC DNA]</scope>
    <source>
        <strain evidence="2">cv. Heinz 1706</strain>
    </source>
</reference>
<dbReference type="PANTHER" id="PTHR11439">
    <property type="entry name" value="GAG-POL-RELATED RETROTRANSPOSON"/>
    <property type="match status" value="1"/>
</dbReference>
<evidence type="ECO:0000313" key="3">
    <source>
        <dbReference type="Proteomes" id="UP000004994"/>
    </source>
</evidence>
<dbReference type="EnsemblPlants" id="Solyc03g113035.1.1">
    <property type="protein sequence ID" value="Solyc03g113035.1.1"/>
    <property type="gene ID" value="Solyc03g113035.1"/>
</dbReference>
<protein>
    <recommendedName>
        <fullName evidence="1">Reverse transcriptase Ty1/copia-type domain-containing protein</fullName>
    </recommendedName>
</protein>
<dbReference type="CDD" id="cd09272">
    <property type="entry name" value="RNase_HI_RT_Ty1"/>
    <property type="match status" value="1"/>
</dbReference>
<name>A0A3Q7GF66_SOLLC</name>
<reference evidence="2" key="2">
    <citation type="submission" date="2019-01" db="UniProtKB">
        <authorList>
            <consortium name="EnsemblPlants"/>
        </authorList>
    </citation>
    <scope>IDENTIFICATION</scope>
    <source>
        <strain evidence="2">cv. Heinz 1706</strain>
    </source>
</reference>
<dbReference type="PANTHER" id="PTHR11439:SF456">
    <property type="entry name" value="REVERSE TRANSCRIPTASE TY1_COPIA-TYPE DOMAIN-CONTAINING PROTEIN"/>
    <property type="match status" value="1"/>
</dbReference>
<dbReference type="STRING" id="4081.A0A3Q7GF66"/>
<dbReference type="InterPro" id="IPR013103">
    <property type="entry name" value="RVT_2"/>
</dbReference>